<organism evidence="4">
    <name type="scientific">Strongyloides ratti</name>
    <name type="common">Parasitic roundworm</name>
    <dbReference type="NCBI Taxonomy" id="34506"/>
    <lineage>
        <taxon>Eukaryota</taxon>
        <taxon>Metazoa</taxon>
        <taxon>Ecdysozoa</taxon>
        <taxon>Nematoda</taxon>
        <taxon>Chromadorea</taxon>
        <taxon>Rhabditida</taxon>
        <taxon>Tylenchina</taxon>
        <taxon>Panagrolaimomorpha</taxon>
        <taxon>Strongyloidoidea</taxon>
        <taxon>Strongyloididae</taxon>
        <taxon>Strongyloides</taxon>
    </lineage>
</organism>
<dbReference type="CDD" id="cd00172">
    <property type="entry name" value="serpin"/>
    <property type="match status" value="1"/>
</dbReference>
<dbReference type="InterPro" id="IPR000215">
    <property type="entry name" value="Serpin_fam"/>
</dbReference>
<name>A0A090L499_STRRB</name>
<evidence type="ECO:0000256" key="2">
    <source>
        <dbReference type="RuleBase" id="RU000411"/>
    </source>
</evidence>
<dbReference type="GeneID" id="36375307"/>
<dbReference type="CTD" id="36375307"/>
<sequence length="375" mass="42905">MSHSNETLVNSIANFSLNCLMQLKSNDEYTVFSPMSLIVALSMAYSGAKDKTKQEFLKILNVKNENNEIHEHFFDLIKSSKEIPQYIELIVKMANKIYIKNDFEILESYKNLLSKYYDGQFESIDFNQSVNAANKINSFVSEATNDKIKDIISSDAISGMTRIILVNCLYFSGEWRKAFKDYNTCEDFFYKNENSSKKINFMKQTEFHMFSENEVAQLVTLDYTYDKFKFGILLPKKKYDISNVLNELSGEKLLNLINNASCQSVEITIPKLKIESTFNLNDCLKTLGLKYGFSGEANFSGITENGQLFISNVVQKVFIDVNEKGTEAAAATGVMIELLSAIQTPENPIIFKADHPFFFFILYDNKHILFNGIYM</sequence>
<dbReference type="RefSeq" id="XP_024502144.1">
    <property type="nucleotide sequence ID" value="XM_024648135.1"/>
</dbReference>
<dbReference type="AlphaFoldDB" id="A0A090L499"/>
<evidence type="ECO:0000256" key="1">
    <source>
        <dbReference type="ARBA" id="ARBA00009500"/>
    </source>
</evidence>
<dbReference type="SMART" id="SM00093">
    <property type="entry name" value="SERPIN"/>
    <property type="match status" value="1"/>
</dbReference>
<dbReference type="WormBase" id="SRAE_1000120900">
    <property type="protein sequence ID" value="SRP06852"/>
    <property type="gene ID" value="WBGene00257812"/>
</dbReference>
<reference evidence="4 5" key="1">
    <citation type="submission" date="2014-09" db="EMBL/GenBank/DDBJ databases">
        <authorList>
            <person name="Martin A.A."/>
        </authorList>
    </citation>
    <scope>NUCLEOTIDE SEQUENCE</scope>
    <source>
        <strain evidence="5">ED321</strain>
        <strain evidence="4">ED321 Heterogonic</strain>
    </source>
</reference>
<gene>
    <name evidence="4 6 7" type="ORF">SRAE_1000120900</name>
</gene>
<dbReference type="SUPFAM" id="SSF56574">
    <property type="entry name" value="Serpins"/>
    <property type="match status" value="1"/>
</dbReference>
<evidence type="ECO:0000313" key="4">
    <source>
        <dbReference type="EMBL" id="CEF62942.1"/>
    </source>
</evidence>
<dbReference type="PANTHER" id="PTHR11461">
    <property type="entry name" value="SERINE PROTEASE INHIBITOR, SERPIN"/>
    <property type="match status" value="1"/>
</dbReference>
<evidence type="ECO:0000313" key="7">
    <source>
        <dbReference type="WormBase" id="SRAE_1000120900"/>
    </source>
</evidence>
<dbReference type="OMA" id="LMHQERK"/>
<dbReference type="Gene3D" id="3.30.497.10">
    <property type="entry name" value="Antithrombin, subunit I, domain 2"/>
    <property type="match status" value="1"/>
</dbReference>
<comment type="similarity">
    <text evidence="1 2">Belongs to the serpin family.</text>
</comment>
<dbReference type="InterPro" id="IPR036186">
    <property type="entry name" value="Serpin_sf"/>
</dbReference>
<dbReference type="EMBL" id="LN609528">
    <property type="protein sequence ID" value="CEF62942.1"/>
    <property type="molecule type" value="Genomic_DNA"/>
</dbReference>
<dbReference type="Pfam" id="PF00079">
    <property type="entry name" value="Serpin"/>
    <property type="match status" value="1"/>
</dbReference>
<keyword evidence="5" id="KW-1185">Reference proteome</keyword>
<feature type="domain" description="Serpin" evidence="3">
    <location>
        <begin position="15"/>
        <end position="375"/>
    </location>
</feature>
<evidence type="ECO:0000313" key="6">
    <source>
        <dbReference type="WBParaSite" id="SRAE_1000120900.1"/>
    </source>
</evidence>
<dbReference type="Gene3D" id="2.30.39.10">
    <property type="entry name" value="Alpha-1-antitrypsin, domain 1"/>
    <property type="match status" value="1"/>
</dbReference>
<dbReference type="GO" id="GO:0004867">
    <property type="term" value="F:serine-type endopeptidase inhibitor activity"/>
    <property type="evidence" value="ECO:0007669"/>
    <property type="project" value="InterPro"/>
</dbReference>
<dbReference type="InterPro" id="IPR042178">
    <property type="entry name" value="Serpin_sf_1"/>
</dbReference>
<dbReference type="InterPro" id="IPR042185">
    <property type="entry name" value="Serpin_sf_2"/>
</dbReference>
<dbReference type="Proteomes" id="UP000035682">
    <property type="component" value="Unplaced"/>
</dbReference>
<dbReference type="PANTHER" id="PTHR11461:SF211">
    <property type="entry name" value="GH10112P-RELATED"/>
    <property type="match status" value="1"/>
</dbReference>
<dbReference type="InterPro" id="IPR023796">
    <property type="entry name" value="Serpin_dom"/>
</dbReference>
<dbReference type="GO" id="GO:0005615">
    <property type="term" value="C:extracellular space"/>
    <property type="evidence" value="ECO:0007669"/>
    <property type="project" value="InterPro"/>
</dbReference>
<dbReference type="WBParaSite" id="SRAE_1000120900.1">
    <property type="protein sequence ID" value="SRAE_1000120900.1"/>
    <property type="gene ID" value="WBGene00257812"/>
</dbReference>
<protein>
    <submittedName>
        <fullName evidence="4 6">Serpin domain-containing protein</fullName>
    </submittedName>
</protein>
<accession>A0A090L499</accession>
<dbReference type="STRING" id="34506.A0A090L499"/>
<proteinExistence type="inferred from homology"/>
<reference evidence="6" key="2">
    <citation type="submission" date="2020-12" db="UniProtKB">
        <authorList>
            <consortium name="WormBaseParasite"/>
        </authorList>
    </citation>
    <scope>IDENTIFICATION</scope>
</reference>
<dbReference type="OrthoDB" id="9518664at2759"/>
<evidence type="ECO:0000313" key="5">
    <source>
        <dbReference type="Proteomes" id="UP000035682"/>
    </source>
</evidence>
<evidence type="ECO:0000259" key="3">
    <source>
        <dbReference type="SMART" id="SM00093"/>
    </source>
</evidence>